<evidence type="ECO:0000256" key="7">
    <source>
        <dbReference type="ARBA" id="ARBA00022801"/>
    </source>
</evidence>
<dbReference type="AlphaFoldDB" id="A0A0D6QTN6"/>
<evidence type="ECO:0000313" key="18">
    <source>
        <dbReference type="EMBL" id="JAG93363.1"/>
    </source>
</evidence>
<dbReference type="FunFam" id="1.20.930.40:FF:000001">
    <property type="entry name" value="N-acetylated-alpha-linked acidic dipeptidase 2"/>
    <property type="match status" value="1"/>
</dbReference>
<keyword evidence="7" id="KW-0378">Hydrolase</keyword>
<evidence type="ECO:0000256" key="12">
    <source>
        <dbReference type="ARBA" id="ARBA00023180"/>
    </source>
</evidence>
<organism evidence="18">
    <name type="scientific">Araucaria cunninghamii</name>
    <name type="common">Hoop pine</name>
    <name type="synonym">Moreton Bay pine</name>
    <dbReference type="NCBI Taxonomy" id="56994"/>
    <lineage>
        <taxon>Eukaryota</taxon>
        <taxon>Viridiplantae</taxon>
        <taxon>Streptophyta</taxon>
        <taxon>Embryophyta</taxon>
        <taxon>Tracheophyta</taxon>
        <taxon>Spermatophyta</taxon>
        <taxon>Pinopsida</taxon>
        <taxon>Pinidae</taxon>
        <taxon>Conifers II</taxon>
        <taxon>Araucariales</taxon>
        <taxon>Araucariaceae</taxon>
        <taxon>Araucaria</taxon>
    </lineage>
</organism>
<dbReference type="InterPro" id="IPR007365">
    <property type="entry name" value="TFR-like_dimer_dom"/>
</dbReference>
<evidence type="ECO:0000256" key="4">
    <source>
        <dbReference type="ARBA" id="ARBA00022438"/>
    </source>
</evidence>
<evidence type="ECO:0000256" key="11">
    <source>
        <dbReference type="ARBA" id="ARBA00023157"/>
    </source>
</evidence>
<dbReference type="Gene3D" id="1.20.930.40">
    <property type="entry name" value="Transferrin receptor-like, dimerisation domain"/>
    <property type="match status" value="1"/>
</dbReference>
<dbReference type="InterPro" id="IPR039373">
    <property type="entry name" value="Peptidase_M28B"/>
</dbReference>
<evidence type="ECO:0000256" key="13">
    <source>
        <dbReference type="ARBA" id="ARBA00059290"/>
    </source>
</evidence>
<evidence type="ECO:0000256" key="9">
    <source>
        <dbReference type="ARBA" id="ARBA00022837"/>
    </source>
</evidence>
<keyword evidence="8" id="KW-0862">Zinc</keyword>
<evidence type="ECO:0000256" key="5">
    <source>
        <dbReference type="ARBA" id="ARBA00022670"/>
    </source>
</evidence>
<evidence type="ECO:0000256" key="15">
    <source>
        <dbReference type="ARBA" id="ARBA00081462"/>
    </source>
</evidence>
<dbReference type="InterPro" id="IPR036757">
    <property type="entry name" value="TFR-like_dimer_dom_sf"/>
</dbReference>
<keyword evidence="11" id="KW-1015">Disulfide bond</keyword>
<keyword evidence="12" id="KW-0325">Glycoprotein</keyword>
<dbReference type="GO" id="GO:0046872">
    <property type="term" value="F:metal ion binding"/>
    <property type="evidence" value="ECO:0007669"/>
    <property type="project" value="UniProtKB-KW"/>
</dbReference>
<feature type="domain" description="Peptidase M28" evidence="17">
    <location>
        <begin position="8"/>
        <end position="151"/>
    </location>
</feature>
<dbReference type="Gene3D" id="3.40.630.10">
    <property type="entry name" value="Zn peptidases"/>
    <property type="match status" value="1"/>
</dbReference>
<evidence type="ECO:0000256" key="3">
    <source>
        <dbReference type="ARBA" id="ARBA00005634"/>
    </source>
</evidence>
<dbReference type="Pfam" id="PF04389">
    <property type="entry name" value="Peptidase_M28"/>
    <property type="match status" value="1"/>
</dbReference>
<keyword evidence="6" id="KW-0479">Metal-binding</keyword>
<dbReference type="PANTHER" id="PTHR10404:SF46">
    <property type="entry name" value="VACUOLAR PROTEIN SORTING-ASSOCIATED PROTEIN 70"/>
    <property type="match status" value="1"/>
</dbReference>
<evidence type="ECO:0000256" key="14">
    <source>
        <dbReference type="ARBA" id="ARBA00068168"/>
    </source>
</evidence>
<dbReference type="FunFam" id="3.40.630.10:FF:000101">
    <property type="entry name" value="N-acetylated alpha-linked acidic dipeptidase like 1"/>
    <property type="match status" value="1"/>
</dbReference>
<dbReference type="GO" id="GO:0008237">
    <property type="term" value="F:metallopeptidase activity"/>
    <property type="evidence" value="ECO:0007669"/>
    <property type="project" value="UniProtKB-KW"/>
</dbReference>
<name>A0A0D6QTN6_ARACU</name>
<proteinExistence type="inferred from homology"/>
<keyword evidence="10" id="KW-0482">Metalloprotease</keyword>
<dbReference type="EMBL" id="GCKF01047072">
    <property type="protein sequence ID" value="JAG93363.1"/>
    <property type="molecule type" value="Transcribed_RNA"/>
</dbReference>
<reference evidence="18" key="1">
    <citation type="submission" date="2015-03" db="EMBL/GenBank/DDBJ databases">
        <title>A transcriptome of Araucaria cunninghamii, an australian fine timber species.</title>
        <authorList>
            <person name="Jing Yi C.J.Y."/>
            <person name="Yin San L.Y.S."/>
            <person name="Abdul Karim S.S."/>
            <person name="Wan Azmi N.N."/>
            <person name="Hercus R.R."/>
            <person name="Croft L.L."/>
        </authorList>
    </citation>
    <scope>NUCLEOTIDE SEQUENCE</scope>
    <source>
        <strain evidence="18">MI0301</strain>
        <tissue evidence="18">Leaf</tissue>
    </source>
</reference>
<dbReference type="GO" id="GO:0004177">
    <property type="term" value="F:aminopeptidase activity"/>
    <property type="evidence" value="ECO:0007669"/>
    <property type="project" value="UniProtKB-KW"/>
</dbReference>
<comment type="function">
    <text evidence="13">Aminopeptidase with broad substrate specificity. Has lower activity with substrates that have Asp or Glu in the P2' position, or Pro in the P3' position. Lacks activity with substrates that have both Pro in the P3' position and Asp or Glu in the P2' position. Lacks carboxypeptidase activity. Lacks dipeptidyl-peptidase IV type activity.</text>
</comment>
<feature type="domain" description="Transferrin receptor-like dimerisation" evidence="16">
    <location>
        <begin position="218"/>
        <end position="336"/>
    </location>
</feature>
<evidence type="ECO:0000259" key="17">
    <source>
        <dbReference type="Pfam" id="PF04389"/>
    </source>
</evidence>
<dbReference type="InterPro" id="IPR007484">
    <property type="entry name" value="Peptidase_M28"/>
</dbReference>
<dbReference type="SUPFAM" id="SSF53187">
    <property type="entry name" value="Zn-dependent exopeptidases"/>
    <property type="match status" value="1"/>
</dbReference>
<dbReference type="GO" id="GO:0016324">
    <property type="term" value="C:apical plasma membrane"/>
    <property type="evidence" value="ECO:0007669"/>
    <property type="project" value="UniProtKB-SubCell"/>
</dbReference>
<protein>
    <recommendedName>
        <fullName evidence="14">Aminopeptidase NAALADL1</fullName>
    </recommendedName>
    <alternativeName>
        <fullName evidence="15">N-acetylated-alpha-linked acidic dipeptidase-like protein</fullName>
    </alternativeName>
</protein>
<keyword evidence="4" id="KW-0031">Aminopeptidase</keyword>
<evidence type="ECO:0000256" key="2">
    <source>
        <dbReference type="ARBA" id="ARBA00004221"/>
    </source>
</evidence>
<evidence type="ECO:0000259" key="16">
    <source>
        <dbReference type="Pfam" id="PF04253"/>
    </source>
</evidence>
<keyword evidence="9" id="KW-0106">Calcium</keyword>
<dbReference type="SUPFAM" id="SSF47672">
    <property type="entry name" value="Transferrin receptor-like dimerisation domain"/>
    <property type="match status" value="1"/>
</dbReference>
<dbReference type="GO" id="GO:0004180">
    <property type="term" value="F:carboxypeptidase activity"/>
    <property type="evidence" value="ECO:0007669"/>
    <property type="project" value="TreeGrafter"/>
</dbReference>
<keyword evidence="5" id="KW-0645">Protease</keyword>
<sequence>MAQRWGKLLKQGWQPKRSIILCSWDAEEYALIGSTEWVEENYDLLFTSAVAYLNVDVAVRGPGFLPESTPQLDDFIKEVAKEVEDPDNPGKSIYESWAASSGGSSPQIGRLGGGGSDFAPFVQHVGIAATDFSFGPKPWLSVYHSLYDDYMWMAKFGDPLFHRHAAMGAIWGLTALRLADAEILPFNYSTYADNLQLYADAVETQLKAADAPSTYVSTLPLHKSIAELRKAAECITKKTEEAGEGVEKIQLNARRSLNDLLVMAERAFTDAEGLPGNPWNKHLVYGPANTDKYGTTSFPGISDMIPRVSASGKSWEDVQHQIWRVSRVISRVARVLLGEFT</sequence>
<dbReference type="GO" id="GO:0006508">
    <property type="term" value="P:proteolysis"/>
    <property type="evidence" value="ECO:0007669"/>
    <property type="project" value="UniProtKB-KW"/>
</dbReference>
<evidence type="ECO:0000256" key="6">
    <source>
        <dbReference type="ARBA" id="ARBA00022723"/>
    </source>
</evidence>
<evidence type="ECO:0000256" key="1">
    <source>
        <dbReference type="ARBA" id="ARBA00001947"/>
    </source>
</evidence>
<accession>A0A0D6QTN6</accession>
<comment type="similarity">
    <text evidence="3">Belongs to the peptidase M28 family. M28B subfamily.</text>
</comment>
<evidence type="ECO:0000256" key="10">
    <source>
        <dbReference type="ARBA" id="ARBA00023049"/>
    </source>
</evidence>
<comment type="subcellular location">
    <subcellularLocation>
        <location evidence="2">Apical cell membrane</location>
    </subcellularLocation>
</comment>
<dbReference type="Pfam" id="PF04253">
    <property type="entry name" value="TFR_dimer"/>
    <property type="match status" value="1"/>
</dbReference>
<evidence type="ECO:0000256" key="8">
    <source>
        <dbReference type="ARBA" id="ARBA00022833"/>
    </source>
</evidence>
<comment type="cofactor">
    <cofactor evidence="1">
        <name>Zn(2+)</name>
        <dbReference type="ChEBI" id="CHEBI:29105"/>
    </cofactor>
</comment>
<dbReference type="PANTHER" id="PTHR10404">
    <property type="entry name" value="N-ACETYLATED-ALPHA-LINKED ACIDIC DIPEPTIDASE"/>
    <property type="match status" value="1"/>
</dbReference>